<dbReference type="PROSITE" id="PS50011">
    <property type="entry name" value="PROTEIN_KINASE_DOM"/>
    <property type="match status" value="1"/>
</dbReference>
<dbReference type="SUPFAM" id="SSF56112">
    <property type="entry name" value="Protein kinase-like (PK-like)"/>
    <property type="match status" value="1"/>
</dbReference>
<dbReference type="SMART" id="SM00220">
    <property type="entry name" value="S_TKc"/>
    <property type="match status" value="1"/>
</dbReference>
<dbReference type="GO" id="GO:0004674">
    <property type="term" value="F:protein serine/threonine kinase activity"/>
    <property type="evidence" value="ECO:0007669"/>
    <property type="project" value="TreeGrafter"/>
</dbReference>
<feature type="domain" description="Protein kinase" evidence="3">
    <location>
        <begin position="526"/>
        <end position="782"/>
    </location>
</feature>
<gene>
    <name evidence="4" type="ORF">UFOPK3772_03166</name>
</gene>
<sequence>MDRIDEIVTEHLEGLVVRKDLADKFRGRFSVPTYVGEFLIGKYCATADEAEIQEGLEEVERLLSKRVVRTGDHELFKARVREQGAVQIIDIIRARLDPRADEYVASLPSLQIDDAVISSQIVIDNDRMLTGGFYAQIGLAYTPGQPRPFVVTEVRPIQAHARAGLDRLKEARALMTTREWKDFLLRSVGLEPTALDARAQDAYFLRMVPFVVRNYNMIELGPRGTGKSHLFQQVSPYAYLLSGGQTTVAQLFVNNASGQRGLVTQHDVIAFDEIAGIRFNDRDGINVMKGYMASGEFARGRESIRAEGGMAFLGNFEVDVATQLRRGHLLGPMPEAMRDDTAFMDRLHAYVPGWDIPAVGRDQKTDHYGLVSDLLAQWWHELRAENRVVGVHERIRHNDSWRGRDNEAVDKTVDGLLKLMYPDPEVPVSTEDLQWAMEMATVARRRVKEAQAHIGADEFGAVDLGYSVDGGPLFTPDCPESIELRGVLDSEFPDLGPVAPANSGGLPALLPDPLPPDFHLVGFGKVIDQPLGAQGAFGTIYRVERDFDGRIVAGKLFRTDPAAPYPELADAALRQEVKALEALTNPNIVRVMGPIPVTSRGEWMVISEWIEGTTLWEYTSGPSAMSGSGIFRTGEQLIGALSYLESLGVVHRDIKPANVMIDTLGVVKLIDFNLTRDTGQKTDVAGTRGYMPPDFMAWGPRVDSFVDRYAVGVILYELVTGDHPYASRLQNGQGQAAVPMPADARTIRPDASEAVADFFMRAVAPQETHRFATAAEMLSAWSSLEADMRILA</sequence>
<dbReference type="InterPro" id="IPR000719">
    <property type="entry name" value="Prot_kinase_dom"/>
</dbReference>
<name>A0A6J7LKU1_9ZZZZ</name>
<dbReference type="PANTHER" id="PTHR44329:SF298">
    <property type="entry name" value="MIXED LINEAGE KINASE DOMAIN-LIKE PROTEIN"/>
    <property type="match status" value="1"/>
</dbReference>
<reference evidence="4" key="1">
    <citation type="submission" date="2020-05" db="EMBL/GenBank/DDBJ databases">
        <authorList>
            <person name="Chiriac C."/>
            <person name="Salcher M."/>
            <person name="Ghai R."/>
            <person name="Kavagutti S V."/>
        </authorList>
    </citation>
    <scope>NUCLEOTIDE SEQUENCE</scope>
</reference>
<keyword evidence="1" id="KW-0547">Nucleotide-binding</keyword>
<dbReference type="Pfam" id="PF13337">
    <property type="entry name" value="BrxL_ATPase"/>
    <property type="match status" value="1"/>
</dbReference>
<dbReference type="InterPro" id="IPR008271">
    <property type="entry name" value="Ser/Thr_kinase_AS"/>
</dbReference>
<evidence type="ECO:0000313" key="4">
    <source>
        <dbReference type="EMBL" id="CAB4968966.1"/>
    </source>
</evidence>
<dbReference type="Pfam" id="PF00069">
    <property type="entry name" value="Pkinase"/>
    <property type="match status" value="1"/>
</dbReference>
<dbReference type="GO" id="GO:0005524">
    <property type="term" value="F:ATP binding"/>
    <property type="evidence" value="ECO:0007669"/>
    <property type="project" value="UniProtKB-KW"/>
</dbReference>
<organism evidence="4">
    <name type="scientific">freshwater metagenome</name>
    <dbReference type="NCBI Taxonomy" id="449393"/>
    <lineage>
        <taxon>unclassified sequences</taxon>
        <taxon>metagenomes</taxon>
        <taxon>ecological metagenomes</taxon>
    </lineage>
</organism>
<proteinExistence type="predicted"/>
<dbReference type="Pfam" id="PF20442">
    <property type="entry name" value="BrxL_N"/>
    <property type="match status" value="1"/>
</dbReference>
<accession>A0A6J7LKU1</accession>
<protein>
    <submittedName>
        <fullName evidence="4">Unannotated protein</fullName>
    </submittedName>
</protein>
<dbReference type="CDD" id="cd14014">
    <property type="entry name" value="STKc_PknB_like"/>
    <property type="match status" value="1"/>
</dbReference>
<dbReference type="PANTHER" id="PTHR44329">
    <property type="entry name" value="SERINE/THREONINE-PROTEIN KINASE TNNI3K-RELATED"/>
    <property type="match status" value="1"/>
</dbReference>
<dbReference type="Gene3D" id="1.10.510.10">
    <property type="entry name" value="Transferase(Phosphotransferase) domain 1"/>
    <property type="match status" value="1"/>
</dbReference>
<dbReference type="AlphaFoldDB" id="A0A6J7LKU1"/>
<dbReference type="InterPro" id="IPR046838">
    <property type="entry name" value="BrxL_N"/>
</dbReference>
<dbReference type="InterPro" id="IPR011009">
    <property type="entry name" value="Kinase-like_dom_sf"/>
</dbReference>
<evidence type="ECO:0000259" key="3">
    <source>
        <dbReference type="PROSITE" id="PS50011"/>
    </source>
</evidence>
<dbReference type="NCBIfam" id="TIGR02688">
    <property type="entry name" value="BREX system Lon protease-like protein BrxL"/>
    <property type="match status" value="1"/>
</dbReference>
<evidence type="ECO:0000256" key="2">
    <source>
        <dbReference type="ARBA" id="ARBA00022840"/>
    </source>
</evidence>
<dbReference type="InterPro" id="IPR051681">
    <property type="entry name" value="Ser/Thr_Kinases-Pseudokinases"/>
</dbReference>
<dbReference type="InterPro" id="IPR014061">
    <property type="entry name" value="BrxL-like"/>
</dbReference>
<keyword evidence="2" id="KW-0067">ATP-binding</keyword>
<dbReference type="EMBL" id="CAFBNE010000164">
    <property type="protein sequence ID" value="CAB4968966.1"/>
    <property type="molecule type" value="Genomic_DNA"/>
</dbReference>
<dbReference type="PROSITE" id="PS00108">
    <property type="entry name" value="PROTEIN_KINASE_ST"/>
    <property type="match status" value="1"/>
</dbReference>
<evidence type="ECO:0000256" key="1">
    <source>
        <dbReference type="ARBA" id="ARBA00022741"/>
    </source>
</evidence>